<dbReference type="Proteomes" id="UP001153069">
    <property type="component" value="Unassembled WGS sequence"/>
</dbReference>
<proteinExistence type="predicted"/>
<accession>A0A9N8DTJ7</accession>
<sequence length="194" mass="22006">MTQFQLHCLSIENSETANAICNALEKNETLQQLDLVCINGIGHDVVQPILKSLALSKLQRFSMTRFWKMPVFPAICLAAEQALEKNMNLVHLDVWGGSGDLPKEVQHNGLFLALNATGQRTLLLENPDYNHETWVDALIQVDSVAALYYFLAENPALITQLVVQQPSLTEQPSKRKRLYYCPAKYSEEMNKRFK</sequence>
<dbReference type="AlphaFoldDB" id="A0A9N8DTJ7"/>
<dbReference type="Gene3D" id="3.80.10.10">
    <property type="entry name" value="Ribonuclease Inhibitor"/>
    <property type="match status" value="1"/>
</dbReference>
<dbReference type="InterPro" id="IPR032675">
    <property type="entry name" value="LRR_dom_sf"/>
</dbReference>
<gene>
    <name evidence="1" type="ORF">SEMRO_346_G122740.1</name>
</gene>
<reference evidence="1" key="1">
    <citation type="submission" date="2020-06" db="EMBL/GenBank/DDBJ databases">
        <authorList>
            <consortium name="Plant Systems Biology data submission"/>
        </authorList>
    </citation>
    <scope>NUCLEOTIDE SEQUENCE</scope>
    <source>
        <strain evidence="1">D6</strain>
    </source>
</reference>
<protein>
    <submittedName>
        <fullName evidence="1">Uncharacterized protein</fullName>
    </submittedName>
</protein>
<keyword evidence="2" id="KW-1185">Reference proteome</keyword>
<dbReference type="SUPFAM" id="SSF52047">
    <property type="entry name" value="RNI-like"/>
    <property type="match status" value="1"/>
</dbReference>
<evidence type="ECO:0000313" key="2">
    <source>
        <dbReference type="Proteomes" id="UP001153069"/>
    </source>
</evidence>
<dbReference type="EMBL" id="CAICTM010000345">
    <property type="protein sequence ID" value="CAB9508417.1"/>
    <property type="molecule type" value="Genomic_DNA"/>
</dbReference>
<name>A0A9N8DTJ7_9STRA</name>
<evidence type="ECO:0000313" key="1">
    <source>
        <dbReference type="EMBL" id="CAB9508417.1"/>
    </source>
</evidence>
<organism evidence="1 2">
    <name type="scientific">Seminavis robusta</name>
    <dbReference type="NCBI Taxonomy" id="568900"/>
    <lineage>
        <taxon>Eukaryota</taxon>
        <taxon>Sar</taxon>
        <taxon>Stramenopiles</taxon>
        <taxon>Ochrophyta</taxon>
        <taxon>Bacillariophyta</taxon>
        <taxon>Bacillariophyceae</taxon>
        <taxon>Bacillariophycidae</taxon>
        <taxon>Naviculales</taxon>
        <taxon>Naviculaceae</taxon>
        <taxon>Seminavis</taxon>
    </lineage>
</organism>
<comment type="caution">
    <text evidence="1">The sequence shown here is derived from an EMBL/GenBank/DDBJ whole genome shotgun (WGS) entry which is preliminary data.</text>
</comment>